<comment type="caution">
    <text evidence="1">The sequence shown here is derived from an EMBL/GenBank/DDBJ whole genome shotgun (WGS) entry which is preliminary data.</text>
</comment>
<dbReference type="AlphaFoldDB" id="A0A9P4MY90"/>
<dbReference type="Gene3D" id="3.40.50.1820">
    <property type="entry name" value="alpha/beta hydrolase"/>
    <property type="match status" value="1"/>
</dbReference>
<dbReference type="EMBL" id="ML994011">
    <property type="protein sequence ID" value="KAF2200660.1"/>
    <property type="molecule type" value="Genomic_DNA"/>
</dbReference>
<accession>A0A9P4MY90</accession>
<reference evidence="1" key="1">
    <citation type="journal article" date="2020" name="Stud. Mycol.">
        <title>101 Dothideomycetes genomes: a test case for predicting lifestyles and emergence of pathogens.</title>
        <authorList>
            <person name="Haridas S."/>
            <person name="Albert R."/>
            <person name="Binder M."/>
            <person name="Bloem J."/>
            <person name="Labutti K."/>
            <person name="Salamov A."/>
            <person name="Andreopoulos B."/>
            <person name="Baker S."/>
            <person name="Barry K."/>
            <person name="Bills G."/>
            <person name="Bluhm B."/>
            <person name="Cannon C."/>
            <person name="Castanera R."/>
            <person name="Culley D."/>
            <person name="Daum C."/>
            <person name="Ezra D."/>
            <person name="Gonzalez J."/>
            <person name="Henrissat B."/>
            <person name="Kuo A."/>
            <person name="Liang C."/>
            <person name="Lipzen A."/>
            <person name="Lutzoni F."/>
            <person name="Magnuson J."/>
            <person name="Mondo S."/>
            <person name="Nolan M."/>
            <person name="Ohm R."/>
            <person name="Pangilinan J."/>
            <person name="Park H.-J."/>
            <person name="Ramirez L."/>
            <person name="Alfaro M."/>
            <person name="Sun H."/>
            <person name="Tritt A."/>
            <person name="Yoshinaga Y."/>
            <person name="Zwiers L.-H."/>
            <person name="Turgeon B."/>
            <person name="Goodwin S."/>
            <person name="Spatafora J."/>
            <person name="Crous P."/>
            <person name="Grigoriev I."/>
        </authorList>
    </citation>
    <scope>NUCLEOTIDE SEQUENCE</scope>
    <source>
        <strain evidence="1">ATCC 74209</strain>
    </source>
</reference>
<evidence type="ECO:0000313" key="1">
    <source>
        <dbReference type="EMBL" id="KAF2200660.1"/>
    </source>
</evidence>
<dbReference type="InterPro" id="IPR029058">
    <property type="entry name" value="AB_hydrolase_fold"/>
</dbReference>
<dbReference type="Proteomes" id="UP000799536">
    <property type="component" value="Unassembled WGS sequence"/>
</dbReference>
<dbReference type="SUPFAM" id="SSF53474">
    <property type="entry name" value="alpha/beta-Hydrolases"/>
    <property type="match status" value="1"/>
</dbReference>
<organism evidence="1 2">
    <name type="scientific">Delitschia confertaspora ATCC 74209</name>
    <dbReference type="NCBI Taxonomy" id="1513339"/>
    <lineage>
        <taxon>Eukaryota</taxon>
        <taxon>Fungi</taxon>
        <taxon>Dikarya</taxon>
        <taxon>Ascomycota</taxon>
        <taxon>Pezizomycotina</taxon>
        <taxon>Dothideomycetes</taxon>
        <taxon>Pleosporomycetidae</taxon>
        <taxon>Pleosporales</taxon>
        <taxon>Delitschiaceae</taxon>
        <taxon>Delitschia</taxon>
    </lineage>
</organism>
<protein>
    <recommendedName>
        <fullName evidence="3">AB hydrolase-1 domain-containing protein</fullName>
    </recommendedName>
</protein>
<dbReference type="OrthoDB" id="190201at2759"/>
<gene>
    <name evidence="1" type="ORF">GQ43DRAFT_441343</name>
</gene>
<proteinExistence type="predicted"/>
<sequence>MATFGRHCQNLTIPITISSHQPLFSPPLFTTNLDATSFAQSFLQRGRILAAELTIGNQTLQSTYNISAAFCHPLSGISDAPLQILTHGVGFDKVYWDLPYNAYNYSWVSNAVEKYGFNTLAIDRLGIGASSHGNPVNEIQAYAEVEALRQVTLAARAGTVPGIAKPGGFKKVVHVGHSFGSILSYWLSALDPNVTDGLVLTGFSRDTGSAAGIFFAGWDIKLASLNQPFRFGSHTRGRGVDGDFLPLLKNYVKSLGSNPSFTSQELWNDIATTEMRNLIVGLNDTSVTPQDLPGGYLTWADFTANQFLFLLPGHYDVGLGLYTETIKQPITVGELLTIGAPPDSSNFAGPVLVLTGDKDLAACGGDCYATGGAGGAGGNIPAQSVKAFPKARPFKAYIQPRTAHGLNAHYNASAAYDIAHTWLGTHGLGGKA</sequence>
<evidence type="ECO:0000313" key="2">
    <source>
        <dbReference type="Proteomes" id="UP000799536"/>
    </source>
</evidence>
<name>A0A9P4MY90_9PLEO</name>
<keyword evidence="2" id="KW-1185">Reference proteome</keyword>
<evidence type="ECO:0008006" key="3">
    <source>
        <dbReference type="Google" id="ProtNLM"/>
    </source>
</evidence>